<keyword evidence="4" id="KW-1185">Reference proteome</keyword>
<accession>E1RC28</accession>
<dbReference type="InterPro" id="IPR000683">
    <property type="entry name" value="Gfo/Idh/MocA-like_OxRdtase_N"/>
</dbReference>
<dbReference type="Gene3D" id="3.40.50.720">
    <property type="entry name" value="NAD(P)-binding Rossmann-like Domain"/>
    <property type="match status" value="1"/>
</dbReference>
<dbReference type="HOGENOM" id="CLU_023194_1_3_12"/>
<dbReference type="InterPro" id="IPR055170">
    <property type="entry name" value="GFO_IDH_MocA-like_dom"/>
</dbReference>
<feature type="domain" description="Gfo/Idh/MocA-like oxidoreductase N-terminal" evidence="1">
    <location>
        <begin position="5"/>
        <end position="124"/>
    </location>
</feature>
<proteinExistence type="predicted"/>
<evidence type="ECO:0000259" key="2">
    <source>
        <dbReference type="Pfam" id="PF22725"/>
    </source>
</evidence>
<dbReference type="KEGG" id="ssm:Spirs_0773"/>
<dbReference type="Proteomes" id="UP000002318">
    <property type="component" value="Chromosome"/>
</dbReference>
<name>E1RC28_SEDSS</name>
<evidence type="ECO:0000313" key="4">
    <source>
        <dbReference type="Proteomes" id="UP000002318"/>
    </source>
</evidence>
<dbReference type="GO" id="GO:0000166">
    <property type="term" value="F:nucleotide binding"/>
    <property type="evidence" value="ECO:0007669"/>
    <property type="project" value="InterPro"/>
</dbReference>
<organism evidence="3 4">
    <name type="scientific">Sediminispirochaeta smaragdinae (strain DSM 11293 / JCM 15392 / SEBR 4228)</name>
    <name type="common">Spirochaeta smaragdinae</name>
    <dbReference type="NCBI Taxonomy" id="573413"/>
    <lineage>
        <taxon>Bacteria</taxon>
        <taxon>Pseudomonadati</taxon>
        <taxon>Spirochaetota</taxon>
        <taxon>Spirochaetia</taxon>
        <taxon>Spirochaetales</taxon>
        <taxon>Spirochaetaceae</taxon>
        <taxon>Sediminispirochaeta</taxon>
    </lineage>
</organism>
<evidence type="ECO:0000313" key="3">
    <source>
        <dbReference type="EMBL" id="ADK79908.1"/>
    </source>
</evidence>
<dbReference type="Pfam" id="PF22725">
    <property type="entry name" value="GFO_IDH_MocA_C3"/>
    <property type="match status" value="1"/>
</dbReference>
<dbReference type="RefSeq" id="WP_013253372.1">
    <property type="nucleotide sequence ID" value="NC_014364.1"/>
</dbReference>
<dbReference type="SUPFAM" id="SSF55347">
    <property type="entry name" value="Glyceraldehyde-3-phosphate dehydrogenase-like, C-terminal domain"/>
    <property type="match status" value="1"/>
</dbReference>
<dbReference type="PANTHER" id="PTHR43708">
    <property type="entry name" value="CONSERVED EXPRESSED OXIDOREDUCTASE (EUROFUNG)"/>
    <property type="match status" value="1"/>
</dbReference>
<dbReference type="InterPro" id="IPR036291">
    <property type="entry name" value="NAD(P)-bd_dom_sf"/>
</dbReference>
<dbReference type="STRING" id="573413.Spirs_0773"/>
<dbReference type="Gene3D" id="3.30.360.10">
    <property type="entry name" value="Dihydrodipicolinate Reductase, domain 2"/>
    <property type="match status" value="1"/>
</dbReference>
<feature type="domain" description="GFO/IDH/MocA-like oxidoreductase" evidence="2">
    <location>
        <begin position="158"/>
        <end position="232"/>
    </location>
</feature>
<dbReference type="Pfam" id="PF01408">
    <property type="entry name" value="GFO_IDH_MocA"/>
    <property type="match status" value="1"/>
</dbReference>
<dbReference type="AlphaFoldDB" id="E1RC28"/>
<dbReference type="InterPro" id="IPR051317">
    <property type="entry name" value="Gfo/Idh/MocA_oxidoreduct"/>
</dbReference>
<reference evidence="3 4" key="1">
    <citation type="journal article" date="2010" name="Stand. Genomic Sci.">
        <title>Complete genome sequence of Spirochaeta smaragdinae type strain (SEBR 4228).</title>
        <authorList>
            <person name="Mavromatis K."/>
            <person name="Yasawong M."/>
            <person name="Chertkov O."/>
            <person name="Lapidus A."/>
            <person name="Lucas S."/>
            <person name="Nolan M."/>
            <person name="Del Rio T.G."/>
            <person name="Tice H."/>
            <person name="Cheng J.F."/>
            <person name="Pitluck S."/>
            <person name="Liolios K."/>
            <person name="Ivanova N."/>
            <person name="Tapia R."/>
            <person name="Han C."/>
            <person name="Bruce D."/>
            <person name="Goodwin L."/>
            <person name="Pati A."/>
            <person name="Chen A."/>
            <person name="Palaniappan K."/>
            <person name="Land M."/>
            <person name="Hauser L."/>
            <person name="Chang Y.J."/>
            <person name="Jeffries C.D."/>
            <person name="Detter J.C."/>
            <person name="Rohde M."/>
            <person name="Brambilla E."/>
            <person name="Spring S."/>
            <person name="Goker M."/>
            <person name="Sikorski J."/>
            <person name="Woyke T."/>
            <person name="Bristow J."/>
            <person name="Eisen J.A."/>
            <person name="Markowitz V."/>
            <person name="Hugenholtz P."/>
            <person name="Klenk H.P."/>
            <person name="Kyrpides N.C."/>
        </authorList>
    </citation>
    <scope>NUCLEOTIDE SEQUENCE [LARGE SCALE GENOMIC DNA]</scope>
    <source>
        <strain evidence="4">DSM 11293 / JCM 15392 / SEBR 4228</strain>
    </source>
</reference>
<dbReference type="PANTHER" id="PTHR43708:SF4">
    <property type="entry name" value="OXIDOREDUCTASE YCEM-RELATED"/>
    <property type="match status" value="1"/>
</dbReference>
<evidence type="ECO:0000259" key="1">
    <source>
        <dbReference type="Pfam" id="PF01408"/>
    </source>
</evidence>
<protein>
    <submittedName>
        <fullName evidence="3">Oxidoreductase domain protein</fullName>
    </submittedName>
</protein>
<gene>
    <name evidence="3" type="ordered locus">Spirs_0773</name>
</gene>
<dbReference type="EMBL" id="CP002116">
    <property type="protein sequence ID" value="ADK79908.1"/>
    <property type="molecule type" value="Genomic_DNA"/>
</dbReference>
<sequence>MKRKFRVGLVGCGSIAENAHLPILSEMDNVELVGVIAKRLASAQTAKERYGISHAVENIEQLIELGLDCAFVLSPKECHHEHVLALLNAGLDVFSEKPMGCSLSEMEEMVEASEKSGKALMIGFNRRYAPVYRKAKEVYGTLSPDVIIAQKNRPASEYRATLENAIHMVDLLRYFCGECEDVQAISKFTDPYYETLATAQMTFSNGTVGMLVADRASGQWVETFQMHGHNKSVLVNCPDTVTVVDHEESHTTDMTPLAMGWAQVADKMGFRAEDEHFFSCLETGETMLTNAADSFKTHLLMHKILKAAGLPDLE</sequence>
<dbReference type="SUPFAM" id="SSF51735">
    <property type="entry name" value="NAD(P)-binding Rossmann-fold domains"/>
    <property type="match status" value="1"/>
</dbReference>
<dbReference type="eggNOG" id="COG0673">
    <property type="taxonomic scope" value="Bacteria"/>
</dbReference>